<dbReference type="EMBL" id="GL883101">
    <property type="protein sequence ID" value="EGG08354.1"/>
    <property type="molecule type" value="Genomic_DNA"/>
</dbReference>
<dbReference type="OrthoDB" id="2379842at2759"/>
<evidence type="ECO:0000313" key="3">
    <source>
        <dbReference type="Proteomes" id="UP000001072"/>
    </source>
</evidence>
<evidence type="ECO:0000313" key="2">
    <source>
        <dbReference type="EMBL" id="EGG08354.1"/>
    </source>
</evidence>
<dbReference type="AlphaFoldDB" id="F4RHI2"/>
<dbReference type="RefSeq" id="XP_007408552.1">
    <property type="nucleotide sequence ID" value="XM_007408490.1"/>
</dbReference>
<dbReference type="CDD" id="cd22744">
    <property type="entry name" value="OTU"/>
    <property type="match status" value="1"/>
</dbReference>
<sequence>MTSNVLNSANPPTLQPPPPNLVAPDLPKMEALLHQHAEAIGFKIIRSQKTNCPFSITAYEIVDNDLAPKPSADCSQRAYHYGSTTSRQLDDSHQTSQPQPPSHWLRDNPGKSESVSVIKQQSAAISNKLSCLTPTNRSQALAKIQQILDKYPPISVTLQPCSPHPTPAPLSQGLPLGGALPTCSTSLPAKQSYLLLIDRIFLPTQHQVQSLLYLYLRRQESRMSNRSKRTPALSNVVLHTPNLPKPRPSLAQTVSSKLSSIRLQAVPPSYLVKSARPTSVPDINQTLILQGLVDYDSDGFPTPAAAPGTPATHALDSDNCLQLPPDGNKDADASFDMGVLLPPPTAPTNMQAVSTEKADTTVTTVTIPPSLSIDRAKPKVDSKLATGGPQTAVRRSNRRHKDNADISLDTETGPCRSNRTRNTKKVSIAMSLGRSEDEWLLVCKELIAELRSKQKFYTSHFKKRNRGYGGVAEHMSAIHTERNEVLQYPELWLNSTQMLYLIATTYKTLFCVYDKDHSFSALPLDCPVNDNKPIFLAYHHESRHFLSLSLPYPHPTVPIPKPWTEWHNLALPQALDWKPLLHSSTNSVVVVSDSE</sequence>
<dbReference type="GeneID" id="18933680"/>
<dbReference type="InParanoid" id="F4RHI2"/>
<feature type="region of interest" description="Disordered" evidence="1">
    <location>
        <begin position="82"/>
        <end position="113"/>
    </location>
</feature>
<dbReference type="Proteomes" id="UP000001072">
    <property type="component" value="Unassembled WGS sequence"/>
</dbReference>
<dbReference type="KEGG" id="mlr:MELLADRAFT_84953"/>
<organism evidence="3">
    <name type="scientific">Melampsora larici-populina (strain 98AG31 / pathotype 3-4-7)</name>
    <name type="common">Poplar leaf rust fungus</name>
    <dbReference type="NCBI Taxonomy" id="747676"/>
    <lineage>
        <taxon>Eukaryota</taxon>
        <taxon>Fungi</taxon>
        <taxon>Dikarya</taxon>
        <taxon>Basidiomycota</taxon>
        <taxon>Pucciniomycotina</taxon>
        <taxon>Pucciniomycetes</taxon>
        <taxon>Pucciniales</taxon>
        <taxon>Melampsoraceae</taxon>
        <taxon>Melampsora</taxon>
    </lineage>
</organism>
<keyword evidence="3" id="KW-1185">Reference proteome</keyword>
<feature type="region of interest" description="Disordered" evidence="1">
    <location>
        <begin position="377"/>
        <end position="419"/>
    </location>
</feature>
<gene>
    <name evidence="2" type="ORF">MELLADRAFT_84953</name>
</gene>
<dbReference type="VEuPathDB" id="FungiDB:MELLADRAFT_84953"/>
<feature type="region of interest" description="Disordered" evidence="1">
    <location>
        <begin position="1"/>
        <end position="23"/>
    </location>
</feature>
<name>F4RHI2_MELLP</name>
<reference evidence="3" key="1">
    <citation type="journal article" date="2011" name="Proc. Natl. Acad. Sci. U.S.A.">
        <title>Obligate biotrophy features unraveled by the genomic analysis of rust fungi.</title>
        <authorList>
            <person name="Duplessis S."/>
            <person name="Cuomo C.A."/>
            <person name="Lin Y.-C."/>
            <person name="Aerts A."/>
            <person name="Tisserant E."/>
            <person name="Veneault-Fourrey C."/>
            <person name="Joly D.L."/>
            <person name="Hacquard S."/>
            <person name="Amselem J."/>
            <person name="Cantarel B.L."/>
            <person name="Chiu R."/>
            <person name="Coutinho P.M."/>
            <person name="Feau N."/>
            <person name="Field M."/>
            <person name="Frey P."/>
            <person name="Gelhaye E."/>
            <person name="Goldberg J."/>
            <person name="Grabherr M.G."/>
            <person name="Kodira C.D."/>
            <person name="Kohler A."/>
            <person name="Kuees U."/>
            <person name="Lindquist E.A."/>
            <person name="Lucas S.M."/>
            <person name="Mago R."/>
            <person name="Mauceli E."/>
            <person name="Morin E."/>
            <person name="Murat C."/>
            <person name="Pangilinan J.L."/>
            <person name="Park R."/>
            <person name="Pearson M."/>
            <person name="Quesneville H."/>
            <person name="Rouhier N."/>
            <person name="Sakthikumar S."/>
            <person name="Salamov A.A."/>
            <person name="Schmutz J."/>
            <person name="Selles B."/>
            <person name="Shapiro H."/>
            <person name="Tanguay P."/>
            <person name="Tuskan G.A."/>
            <person name="Henrissat B."/>
            <person name="Van de Peer Y."/>
            <person name="Rouze P."/>
            <person name="Ellis J.G."/>
            <person name="Dodds P.N."/>
            <person name="Schein J.E."/>
            <person name="Zhong S."/>
            <person name="Hamelin R.C."/>
            <person name="Grigoriev I.V."/>
            <person name="Szabo L.J."/>
            <person name="Martin F."/>
        </authorList>
    </citation>
    <scope>NUCLEOTIDE SEQUENCE [LARGE SCALE GENOMIC DNA]</scope>
    <source>
        <strain evidence="3">98AG31 / pathotype 3-4-7</strain>
    </source>
</reference>
<evidence type="ECO:0000256" key="1">
    <source>
        <dbReference type="SAM" id="MobiDB-lite"/>
    </source>
</evidence>
<evidence type="ECO:0008006" key="4">
    <source>
        <dbReference type="Google" id="ProtNLM"/>
    </source>
</evidence>
<feature type="compositionally biased region" description="Polar residues" evidence="1">
    <location>
        <begin position="1"/>
        <end position="10"/>
    </location>
</feature>
<dbReference type="HOGENOM" id="CLU_458603_0_0_1"/>
<protein>
    <recommendedName>
        <fullName evidence="4">OTU domain-containing protein</fullName>
    </recommendedName>
</protein>
<accession>F4RHI2</accession>
<proteinExistence type="predicted"/>